<keyword evidence="4" id="KW-1185">Reference proteome</keyword>
<sequence length="238" mass="25150">MANSPSPSPTPSASNHTETSPPITGPQPNYTHVSAETLSLRTTNRRERNRIASQKCRARKSARLTYLEGRVAELEDEVRVLRTALGASANTIPTTLGHTPPTPNLTPQSSLSSISSSSRSLSSIQSSSLASITSTSSLDTIPDDMEVEEEEFVVKLKHENETLKACMTKFEREWNAALSTLGINVPSVANGKQNAPSGASAPNGDTPHKDDGASAASSTQPLHSLATLIAAASHLTPQ</sequence>
<name>A0A6A4HZG1_9AGAR</name>
<feature type="compositionally biased region" description="Polar residues" evidence="1">
    <location>
        <begin position="15"/>
        <end position="42"/>
    </location>
</feature>
<feature type="region of interest" description="Disordered" evidence="1">
    <location>
        <begin position="1"/>
        <end position="59"/>
    </location>
</feature>
<organism evidence="3 4">
    <name type="scientific">Gymnopus androsaceus JB14</name>
    <dbReference type="NCBI Taxonomy" id="1447944"/>
    <lineage>
        <taxon>Eukaryota</taxon>
        <taxon>Fungi</taxon>
        <taxon>Dikarya</taxon>
        <taxon>Basidiomycota</taxon>
        <taxon>Agaricomycotina</taxon>
        <taxon>Agaricomycetes</taxon>
        <taxon>Agaricomycetidae</taxon>
        <taxon>Agaricales</taxon>
        <taxon>Marasmiineae</taxon>
        <taxon>Omphalotaceae</taxon>
        <taxon>Gymnopus</taxon>
    </lineage>
</organism>
<protein>
    <recommendedName>
        <fullName evidence="2">BZIP domain-containing protein</fullName>
    </recommendedName>
</protein>
<dbReference type="OrthoDB" id="3020922at2759"/>
<dbReference type="SUPFAM" id="SSF57959">
    <property type="entry name" value="Leucine zipper domain"/>
    <property type="match status" value="1"/>
</dbReference>
<evidence type="ECO:0000256" key="1">
    <source>
        <dbReference type="SAM" id="MobiDB-lite"/>
    </source>
</evidence>
<feature type="domain" description="BZIP" evidence="2">
    <location>
        <begin position="39"/>
        <end position="85"/>
    </location>
</feature>
<feature type="region of interest" description="Disordered" evidence="1">
    <location>
        <begin position="189"/>
        <end position="221"/>
    </location>
</feature>
<dbReference type="PROSITE" id="PS50217">
    <property type="entry name" value="BZIP"/>
    <property type="match status" value="1"/>
</dbReference>
<dbReference type="GO" id="GO:0003700">
    <property type="term" value="F:DNA-binding transcription factor activity"/>
    <property type="evidence" value="ECO:0007669"/>
    <property type="project" value="InterPro"/>
</dbReference>
<feature type="compositionally biased region" description="Pro residues" evidence="1">
    <location>
        <begin position="1"/>
        <end position="10"/>
    </location>
</feature>
<evidence type="ECO:0000313" key="4">
    <source>
        <dbReference type="Proteomes" id="UP000799118"/>
    </source>
</evidence>
<dbReference type="Proteomes" id="UP000799118">
    <property type="component" value="Unassembled WGS sequence"/>
</dbReference>
<proteinExistence type="predicted"/>
<dbReference type="InterPro" id="IPR046347">
    <property type="entry name" value="bZIP_sf"/>
</dbReference>
<dbReference type="EMBL" id="ML769421">
    <property type="protein sequence ID" value="KAE9403939.1"/>
    <property type="molecule type" value="Genomic_DNA"/>
</dbReference>
<dbReference type="SMART" id="SM00338">
    <property type="entry name" value="BRLZ"/>
    <property type="match status" value="1"/>
</dbReference>
<dbReference type="Pfam" id="PF00170">
    <property type="entry name" value="bZIP_1"/>
    <property type="match status" value="1"/>
</dbReference>
<dbReference type="InterPro" id="IPR004827">
    <property type="entry name" value="bZIP"/>
</dbReference>
<dbReference type="AlphaFoldDB" id="A0A6A4HZG1"/>
<gene>
    <name evidence="3" type="ORF">BT96DRAFT_454334</name>
</gene>
<dbReference type="PROSITE" id="PS00036">
    <property type="entry name" value="BZIP_BASIC"/>
    <property type="match status" value="1"/>
</dbReference>
<reference evidence="3" key="1">
    <citation type="journal article" date="2019" name="Environ. Microbiol.">
        <title>Fungal ecological strategies reflected in gene transcription - a case study of two litter decomposers.</title>
        <authorList>
            <person name="Barbi F."/>
            <person name="Kohler A."/>
            <person name="Barry K."/>
            <person name="Baskaran P."/>
            <person name="Daum C."/>
            <person name="Fauchery L."/>
            <person name="Ihrmark K."/>
            <person name="Kuo A."/>
            <person name="LaButti K."/>
            <person name="Lipzen A."/>
            <person name="Morin E."/>
            <person name="Grigoriev I.V."/>
            <person name="Henrissat B."/>
            <person name="Lindahl B."/>
            <person name="Martin F."/>
        </authorList>
    </citation>
    <scope>NUCLEOTIDE SEQUENCE</scope>
    <source>
        <strain evidence="3">JB14</strain>
    </source>
</reference>
<evidence type="ECO:0000259" key="2">
    <source>
        <dbReference type="PROSITE" id="PS50217"/>
    </source>
</evidence>
<evidence type="ECO:0000313" key="3">
    <source>
        <dbReference type="EMBL" id="KAE9403939.1"/>
    </source>
</evidence>
<dbReference type="Gene3D" id="1.20.5.170">
    <property type="match status" value="1"/>
</dbReference>
<accession>A0A6A4HZG1</accession>
<feature type="region of interest" description="Disordered" evidence="1">
    <location>
        <begin position="91"/>
        <end position="117"/>
    </location>
</feature>